<reference evidence="3 4" key="1">
    <citation type="journal article" date="2011" name="J. Bacteriol.">
        <title>Comparative genomics of 28 Salmonella enterica isolates: evidence for CRISPR-mediated adaptive sublineage evolution.</title>
        <authorList>
            <person name="Fricke W.F."/>
            <person name="Mammel M.K."/>
            <person name="McDermott P.F."/>
            <person name="Tartera C."/>
            <person name="White D.G."/>
            <person name="Leclerc J.E."/>
            <person name="Ravel J."/>
            <person name="Cebula T.A."/>
        </authorList>
    </citation>
    <scope>NUCLEOTIDE SEQUENCE [LARGE SCALE GENOMIC DNA]</scope>
    <source>
        <strain evidence="3 4">CVM19633</strain>
        <plasmid evidence="3 4">pCVM19633_110</plasmid>
    </source>
</reference>
<dbReference type="GeneID" id="99779500"/>
<evidence type="ECO:0000313" key="3">
    <source>
        <dbReference type="EMBL" id="ACF88606.1"/>
    </source>
</evidence>
<keyword evidence="1" id="KW-0812">Transmembrane</keyword>
<geneLocation type="plasmid" evidence="3 4">
    <name>pCVM19633_110</name>
</geneLocation>
<protein>
    <submittedName>
        <fullName evidence="3">Conjugal transfer protein TrbC</fullName>
    </submittedName>
</protein>
<evidence type="ECO:0000256" key="1">
    <source>
        <dbReference type="SAM" id="Phobius"/>
    </source>
</evidence>
<feature type="chain" id="PRO_5005879898" evidence="2">
    <location>
        <begin position="28"/>
        <end position="99"/>
    </location>
</feature>
<evidence type="ECO:0000256" key="2">
    <source>
        <dbReference type="SAM" id="SignalP"/>
    </source>
</evidence>
<keyword evidence="1" id="KW-0472">Membrane</keyword>
<evidence type="ECO:0000313" key="4">
    <source>
        <dbReference type="Proteomes" id="UP000001865"/>
    </source>
</evidence>
<feature type="transmembrane region" description="Helical" evidence="1">
    <location>
        <begin position="80"/>
        <end position="98"/>
    </location>
</feature>
<proteinExistence type="predicted"/>
<feature type="transmembrane region" description="Helical" evidence="1">
    <location>
        <begin position="43"/>
        <end position="68"/>
    </location>
</feature>
<accession>A0A0N1QRY2</accession>
<gene>
    <name evidence="3" type="ordered locus">SeSA_B0107</name>
</gene>
<dbReference type="Proteomes" id="UP000001865">
    <property type="component" value="Plasmid pCVM19633_110"/>
</dbReference>
<keyword evidence="2" id="KW-0732">Signal</keyword>
<keyword evidence="1" id="KW-1133">Transmembrane helix</keyword>
<feature type="signal peptide" evidence="2">
    <location>
        <begin position="1"/>
        <end position="27"/>
    </location>
</feature>
<keyword evidence="3" id="KW-0614">Plasmid</keyword>
<dbReference type="EMBL" id="CP001125">
    <property type="protein sequence ID" value="ACF88606.1"/>
    <property type="molecule type" value="Genomic_DNA"/>
</dbReference>
<dbReference type="RefSeq" id="WP_000175462.1">
    <property type="nucleotide sequence ID" value="NC_011092.1"/>
</dbReference>
<name>A0A0N1QRY2_SALSV</name>
<sequence length="99" mass="10349">MTLRTIKTAATRLIAAFSALSAVPAMAASADQAFQKGSDAINWVFLGLTGMSVVTISCAVAFIAYKMLVDGKAWHDLQRVFWAGVLLAGASGFGAYFAA</sequence>
<dbReference type="KEGG" id="sew:SeSA_B0107"/>
<dbReference type="Pfam" id="PF04956">
    <property type="entry name" value="TrbC"/>
    <property type="match status" value="1"/>
</dbReference>
<dbReference type="HOGENOM" id="CLU_155084_2_0_6"/>
<organism evidence="3 4">
    <name type="scientific">Salmonella schwarzengrund (strain CVM19633)</name>
    <dbReference type="NCBI Taxonomy" id="439843"/>
    <lineage>
        <taxon>Bacteria</taxon>
        <taxon>Pseudomonadati</taxon>
        <taxon>Pseudomonadota</taxon>
        <taxon>Gammaproteobacteria</taxon>
        <taxon>Enterobacterales</taxon>
        <taxon>Enterobacteriaceae</taxon>
        <taxon>Salmonella</taxon>
    </lineage>
</organism>
<dbReference type="AlphaFoldDB" id="A0A0N1QRY2"/>
<dbReference type="InterPro" id="IPR007039">
    <property type="entry name" value="TrbC/VirB2"/>
</dbReference>